<feature type="compositionally biased region" description="Basic residues" evidence="5">
    <location>
        <begin position="145"/>
        <end position="155"/>
    </location>
</feature>
<dbReference type="Gene3D" id="4.10.240.10">
    <property type="entry name" value="Zn(2)-C6 fungal-type DNA-binding domain"/>
    <property type="match status" value="1"/>
</dbReference>
<keyword evidence="8" id="KW-1185">Reference proteome</keyword>
<evidence type="ECO:0000256" key="5">
    <source>
        <dbReference type="SAM" id="MobiDB-lite"/>
    </source>
</evidence>
<organism evidence="7 8">
    <name type="scientific">Rhinocladiella mackenziei CBS 650.93</name>
    <dbReference type="NCBI Taxonomy" id="1442369"/>
    <lineage>
        <taxon>Eukaryota</taxon>
        <taxon>Fungi</taxon>
        <taxon>Dikarya</taxon>
        <taxon>Ascomycota</taxon>
        <taxon>Pezizomycotina</taxon>
        <taxon>Eurotiomycetes</taxon>
        <taxon>Chaetothyriomycetidae</taxon>
        <taxon>Chaetothyriales</taxon>
        <taxon>Herpotrichiellaceae</taxon>
        <taxon>Rhinocladiella</taxon>
    </lineage>
</organism>
<feature type="compositionally biased region" description="Low complexity" evidence="5">
    <location>
        <begin position="203"/>
        <end position="218"/>
    </location>
</feature>
<dbReference type="PANTHER" id="PTHR47655">
    <property type="entry name" value="QUINIC ACID UTILIZATION ACTIVATOR"/>
    <property type="match status" value="1"/>
</dbReference>
<keyword evidence="1" id="KW-0805">Transcription regulation</keyword>
<dbReference type="EMBL" id="KN847480">
    <property type="protein sequence ID" value="KIX02909.1"/>
    <property type="molecule type" value="Genomic_DNA"/>
</dbReference>
<keyword evidence="2" id="KW-0238">DNA-binding</keyword>
<dbReference type="SMART" id="SM00066">
    <property type="entry name" value="GAL4"/>
    <property type="match status" value="1"/>
</dbReference>
<dbReference type="SUPFAM" id="SSF57701">
    <property type="entry name" value="Zn2/Cys6 DNA-binding domain"/>
    <property type="match status" value="1"/>
</dbReference>
<dbReference type="HOGENOM" id="CLU_069194_0_0_1"/>
<dbReference type="OrthoDB" id="4151048at2759"/>
<dbReference type="Proteomes" id="UP000053617">
    <property type="component" value="Unassembled WGS sequence"/>
</dbReference>
<evidence type="ECO:0000256" key="3">
    <source>
        <dbReference type="ARBA" id="ARBA00023163"/>
    </source>
</evidence>
<keyword evidence="3" id="KW-0804">Transcription</keyword>
<dbReference type="STRING" id="1442369.A0A0D2IAP5"/>
<reference evidence="7 8" key="1">
    <citation type="submission" date="2015-01" db="EMBL/GenBank/DDBJ databases">
        <title>The Genome Sequence of Rhinocladiella mackenzie CBS 650.93.</title>
        <authorList>
            <consortium name="The Broad Institute Genomics Platform"/>
            <person name="Cuomo C."/>
            <person name="de Hoog S."/>
            <person name="Gorbushina A."/>
            <person name="Stielow B."/>
            <person name="Teixiera M."/>
            <person name="Abouelleil A."/>
            <person name="Chapman S.B."/>
            <person name="Priest M."/>
            <person name="Young S.K."/>
            <person name="Wortman J."/>
            <person name="Nusbaum C."/>
            <person name="Birren B."/>
        </authorList>
    </citation>
    <scope>NUCLEOTIDE SEQUENCE [LARGE SCALE GENOMIC DNA]</scope>
    <source>
        <strain evidence="7 8">CBS 650.93</strain>
    </source>
</reference>
<dbReference type="GO" id="GO:0008270">
    <property type="term" value="F:zinc ion binding"/>
    <property type="evidence" value="ECO:0007669"/>
    <property type="project" value="InterPro"/>
</dbReference>
<proteinExistence type="predicted"/>
<protein>
    <recommendedName>
        <fullName evidence="6">Zn(2)-C6 fungal-type domain-containing protein</fullName>
    </recommendedName>
</protein>
<dbReference type="PANTHER" id="PTHR47655:SF3">
    <property type="entry name" value="ZN(II)2CYS6 TRANSCRIPTION FACTOR (EUROFUNG)"/>
    <property type="match status" value="1"/>
</dbReference>
<dbReference type="AlphaFoldDB" id="A0A0D2IAP5"/>
<evidence type="ECO:0000313" key="7">
    <source>
        <dbReference type="EMBL" id="KIX02909.1"/>
    </source>
</evidence>
<feature type="region of interest" description="Disordered" evidence="5">
    <location>
        <begin position="203"/>
        <end position="222"/>
    </location>
</feature>
<evidence type="ECO:0000259" key="6">
    <source>
        <dbReference type="PROSITE" id="PS50048"/>
    </source>
</evidence>
<dbReference type="VEuPathDB" id="FungiDB:Z518_08852"/>
<sequence>MHSEQEHPRTRPRVSRACERCRVKKAKCDGERPCKRCNLDKALCSYKVRRKPESVNASQRYTDLLLQHHAALTAGILELYSRLLNGQQWEGPPVEEVNGSPSVHCILERLGVVESEDDIDPNPDPSAVKCEPISPLNPKTVRPIPKVKKPLRPMTRKGSEAPESIRSPVSTTTSRTGPRTIAPDLSPFDTDESFPSAFMMQAASQPSSSGARSGSFDSCGHSTWDSPGFSEELFTTPIPTPTTSPICTSQYQESRLPSQIQTQTQTQTQTRYSGLANQPNYVRDSIPTPLLMPYTSSPDTGTEGCNAGYFFDAAGGMGLYGWDGNGVGFGSVGQDYSAWDSGVFV</sequence>
<keyword evidence="4" id="KW-0539">Nucleus</keyword>
<accession>A0A0D2IAP5</accession>
<feature type="region of interest" description="Disordered" evidence="5">
    <location>
        <begin position="117"/>
        <end position="187"/>
    </location>
</feature>
<dbReference type="InterPro" id="IPR036864">
    <property type="entry name" value="Zn2-C6_fun-type_DNA-bd_sf"/>
</dbReference>
<evidence type="ECO:0000256" key="2">
    <source>
        <dbReference type="ARBA" id="ARBA00023125"/>
    </source>
</evidence>
<dbReference type="CDD" id="cd00067">
    <property type="entry name" value="GAL4"/>
    <property type="match status" value="1"/>
</dbReference>
<dbReference type="RefSeq" id="XP_013270045.1">
    <property type="nucleotide sequence ID" value="XM_013414591.1"/>
</dbReference>
<name>A0A0D2IAP5_9EURO</name>
<dbReference type="GO" id="GO:0003677">
    <property type="term" value="F:DNA binding"/>
    <property type="evidence" value="ECO:0007669"/>
    <property type="project" value="UniProtKB-KW"/>
</dbReference>
<evidence type="ECO:0000313" key="8">
    <source>
        <dbReference type="Proteomes" id="UP000053617"/>
    </source>
</evidence>
<dbReference type="GO" id="GO:0000981">
    <property type="term" value="F:DNA-binding transcription factor activity, RNA polymerase II-specific"/>
    <property type="evidence" value="ECO:0007669"/>
    <property type="project" value="InterPro"/>
</dbReference>
<dbReference type="GeneID" id="25296923"/>
<evidence type="ECO:0000256" key="4">
    <source>
        <dbReference type="ARBA" id="ARBA00023242"/>
    </source>
</evidence>
<feature type="compositionally biased region" description="Polar residues" evidence="5">
    <location>
        <begin position="167"/>
        <end position="177"/>
    </location>
</feature>
<gene>
    <name evidence="7" type="ORF">Z518_08852</name>
</gene>
<dbReference type="InterPro" id="IPR052783">
    <property type="entry name" value="Metabolic/Drug-Res_Regulator"/>
</dbReference>
<dbReference type="InterPro" id="IPR001138">
    <property type="entry name" value="Zn2Cys6_DnaBD"/>
</dbReference>
<feature type="domain" description="Zn(2)-C6 fungal-type" evidence="6">
    <location>
        <begin position="17"/>
        <end position="46"/>
    </location>
</feature>
<evidence type="ECO:0000256" key="1">
    <source>
        <dbReference type="ARBA" id="ARBA00023015"/>
    </source>
</evidence>
<dbReference type="Pfam" id="PF00172">
    <property type="entry name" value="Zn_clus"/>
    <property type="match status" value="1"/>
</dbReference>
<dbReference type="PROSITE" id="PS00463">
    <property type="entry name" value="ZN2_CY6_FUNGAL_1"/>
    <property type="match status" value="1"/>
</dbReference>
<dbReference type="PROSITE" id="PS50048">
    <property type="entry name" value="ZN2_CY6_FUNGAL_2"/>
    <property type="match status" value="1"/>
</dbReference>